<organism evidence="2 4">
    <name type="scientific">Rotaria socialis</name>
    <dbReference type="NCBI Taxonomy" id="392032"/>
    <lineage>
        <taxon>Eukaryota</taxon>
        <taxon>Metazoa</taxon>
        <taxon>Spiralia</taxon>
        <taxon>Gnathifera</taxon>
        <taxon>Rotifera</taxon>
        <taxon>Eurotatoria</taxon>
        <taxon>Bdelloidea</taxon>
        <taxon>Philodinida</taxon>
        <taxon>Philodinidae</taxon>
        <taxon>Rotaria</taxon>
    </lineage>
</organism>
<protein>
    <recommendedName>
        <fullName evidence="1">DED domain-containing protein</fullName>
    </recommendedName>
</protein>
<gene>
    <name evidence="3" type="ORF">TOA249_LOCUS24574</name>
    <name evidence="2" type="ORF">TSG867_LOCUS4698</name>
</gene>
<sequence length="161" mass="18816">MTVFMYETDNMDMKFRQFLLAILDDLSDLDRCRLHFVLGKQIPRRLRESYNIENTIQIFEHLIDTGNVFPYLVDALSACGRLDWSEKLKEYKSMSCIEITHPNQQSTTEISLTQKALDEMTDDEEDSGTTFLKFFTKNRALFNSSRSITLYFDANVQKKGN</sequence>
<dbReference type="Proteomes" id="UP000663838">
    <property type="component" value="Unassembled WGS sequence"/>
</dbReference>
<name>A0A820G9P5_9BILA</name>
<dbReference type="InterPro" id="IPR011029">
    <property type="entry name" value="DEATH-like_dom_sf"/>
</dbReference>
<dbReference type="EMBL" id="CAJOBQ010000155">
    <property type="protein sequence ID" value="CAF4276564.1"/>
    <property type="molecule type" value="Genomic_DNA"/>
</dbReference>
<evidence type="ECO:0000313" key="4">
    <source>
        <dbReference type="Proteomes" id="UP000663862"/>
    </source>
</evidence>
<accession>A0A820G9P5</accession>
<comment type="caution">
    <text evidence="2">The sequence shown here is derived from an EMBL/GenBank/DDBJ whole genome shotgun (WGS) entry which is preliminary data.</text>
</comment>
<dbReference type="Gene3D" id="1.10.533.10">
    <property type="entry name" value="Death Domain, Fas"/>
    <property type="match status" value="1"/>
</dbReference>
<dbReference type="EMBL" id="CAJOBS010002526">
    <property type="protein sequence ID" value="CAF4820860.1"/>
    <property type="molecule type" value="Genomic_DNA"/>
</dbReference>
<dbReference type="GO" id="GO:0042981">
    <property type="term" value="P:regulation of apoptotic process"/>
    <property type="evidence" value="ECO:0007669"/>
    <property type="project" value="InterPro"/>
</dbReference>
<proteinExistence type="predicted"/>
<dbReference type="PROSITE" id="PS50168">
    <property type="entry name" value="DED"/>
    <property type="match status" value="1"/>
</dbReference>
<evidence type="ECO:0000313" key="2">
    <source>
        <dbReference type="EMBL" id="CAF4276564.1"/>
    </source>
</evidence>
<dbReference type="InterPro" id="IPR001875">
    <property type="entry name" value="DED_dom"/>
</dbReference>
<dbReference type="AlphaFoldDB" id="A0A820G9P5"/>
<dbReference type="Proteomes" id="UP000663862">
    <property type="component" value="Unassembled WGS sequence"/>
</dbReference>
<evidence type="ECO:0000313" key="3">
    <source>
        <dbReference type="EMBL" id="CAF4820860.1"/>
    </source>
</evidence>
<feature type="domain" description="DED" evidence="1">
    <location>
        <begin position="14"/>
        <end position="68"/>
    </location>
</feature>
<reference evidence="2" key="1">
    <citation type="submission" date="2021-02" db="EMBL/GenBank/DDBJ databases">
        <authorList>
            <person name="Nowell W R."/>
        </authorList>
    </citation>
    <scope>NUCLEOTIDE SEQUENCE</scope>
</reference>
<evidence type="ECO:0000259" key="1">
    <source>
        <dbReference type="PROSITE" id="PS50168"/>
    </source>
</evidence>